<dbReference type="EMBL" id="CP136920">
    <property type="protein sequence ID" value="WOO41526.1"/>
    <property type="molecule type" value="Genomic_DNA"/>
</dbReference>
<evidence type="ECO:0000256" key="1">
    <source>
        <dbReference type="SAM" id="Phobius"/>
    </source>
</evidence>
<feature type="transmembrane region" description="Helical" evidence="1">
    <location>
        <begin position="96"/>
        <end position="114"/>
    </location>
</feature>
<feature type="transmembrane region" description="Helical" evidence="1">
    <location>
        <begin position="28"/>
        <end position="50"/>
    </location>
</feature>
<feature type="transmembrane region" description="Helical" evidence="1">
    <location>
        <begin position="120"/>
        <end position="136"/>
    </location>
</feature>
<evidence type="ECO:0000313" key="2">
    <source>
        <dbReference type="EMBL" id="WOO41526.1"/>
    </source>
</evidence>
<protein>
    <submittedName>
        <fullName evidence="2">Uncharacterized protein</fullName>
    </submittedName>
</protein>
<evidence type="ECO:0000313" key="3">
    <source>
        <dbReference type="Proteomes" id="UP001304300"/>
    </source>
</evidence>
<proteinExistence type="predicted"/>
<keyword evidence="1" id="KW-0812">Transmembrane</keyword>
<feature type="transmembrane region" description="Helical" evidence="1">
    <location>
        <begin position="170"/>
        <end position="189"/>
    </location>
</feature>
<keyword evidence="3" id="KW-1185">Reference proteome</keyword>
<sequence>MLRTTPYDMAQIELALEQSQHQVSFRSLLFIFWGVIVAKCSLLQWAIYSYNLPIDGWVYVWAPSFIFGILCMVVYAKSSLGEKTKAPLTTRLMRGLWIACGAAFIIFIMESIVFGGFSPFLLPGIFAVLMGVGYFIQGVAESRKLYELLGIGWWLGACALLWLANVNTLAWLSAMLIALQAAPATVVYLQNKRNQKPLNQALEI</sequence>
<reference evidence="2 3" key="1">
    <citation type="submission" date="2023-10" db="EMBL/GenBank/DDBJ databases">
        <title>Rubellicoccus peritrichatus gen. nov., sp. nov., isolated from an algae of coral reef tank.</title>
        <authorList>
            <person name="Luo J."/>
        </authorList>
    </citation>
    <scope>NUCLEOTIDE SEQUENCE [LARGE SCALE GENOMIC DNA]</scope>
    <source>
        <strain evidence="2 3">CR14</strain>
    </source>
</reference>
<dbReference type="RefSeq" id="WP_317834010.1">
    <property type="nucleotide sequence ID" value="NZ_CP136920.1"/>
</dbReference>
<keyword evidence="1" id="KW-0472">Membrane</keyword>
<dbReference type="KEGG" id="puo:RZN69_00395"/>
<name>A0AAQ3L9E6_9BACT</name>
<feature type="transmembrane region" description="Helical" evidence="1">
    <location>
        <begin position="56"/>
        <end position="76"/>
    </location>
</feature>
<feature type="transmembrane region" description="Helical" evidence="1">
    <location>
        <begin position="145"/>
        <end position="164"/>
    </location>
</feature>
<dbReference type="Proteomes" id="UP001304300">
    <property type="component" value="Chromosome"/>
</dbReference>
<organism evidence="2 3">
    <name type="scientific">Rubellicoccus peritrichatus</name>
    <dbReference type="NCBI Taxonomy" id="3080537"/>
    <lineage>
        <taxon>Bacteria</taxon>
        <taxon>Pseudomonadati</taxon>
        <taxon>Verrucomicrobiota</taxon>
        <taxon>Opitutia</taxon>
        <taxon>Puniceicoccales</taxon>
        <taxon>Cerasicoccaceae</taxon>
        <taxon>Rubellicoccus</taxon>
    </lineage>
</organism>
<dbReference type="AlphaFoldDB" id="A0AAQ3L9E6"/>
<accession>A0AAQ3L9E6</accession>
<keyword evidence="1" id="KW-1133">Transmembrane helix</keyword>
<gene>
    <name evidence="2" type="ORF">RZN69_00395</name>
</gene>